<gene>
    <name evidence="2" type="ORF">OE88DRAFT_921417</name>
</gene>
<dbReference type="Proteomes" id="UP000305948">
    <property type="component" value="Unassembled WGS sequence"/>
</dbReference>
<feature type="region of interest" description="Disordered" evidence="1">
    <location>
        <begin position="1"/>
        <end position="26"/>
    </location>
</feature>
<keyword evidence="3" id="KW-1185">Reference proteome</keyword>
<sequence>MQIAHATRRPSPRALCSLKTSRSDPDTVRADSRVWAVECSRASQTSSVRSSIEHFIWAPESRLRTHTHHVHHFRARLKGMLVECWTIRQHLRGSLWRKQRRQHISHESRRSVCCRRCLHASESCALATGHRRVLDGECSMHILVFLTPATTTDTSLHSARGSRQHPE</sequence>
<dbReference type="AlphaFoldDB" id="A0A5C3MQT4"/>
<feature type="compositionally biased region" description="Basic residues" evidence="1">
    <location>
        <begin position="1"/>
        <end position="11"/>
    </location>
</feature>
<evidence type="ECO:0000256" key="1">
    <source>
        <dbReference type="SAM" id="MobiDB-lite"/>
    </source>
</evidence>
<dbReference type="EMBL" id="ML213530">
    <property type="protein sequence ID" value="TFK46438.1"/>
    <property type="molecule type" value="Genomic_DNA"/>
</dbReference>
<protein>
    <submittedName>
        <fullName evidence="2">Uncharacterized protein</fullName>
    </submittedName>
</protein>
<organism evidence="2 3">
    <name type="scientific">Heliocybe sulcata</name>
    <dbReference type="NCBI Taxonomy" id="5364"/>
    <lineage>
        <taxon>Eukaryota</taxon>
        <taxon>Fungi</taxon>
        <taxon>Dikarya</taxon>
        <taxon>Basidiomycota</taxon>
        <taxon>Agaricomycotina</taxon>
        <taxon>Agaricomycetes</taxon>
        <taxon>Gloeophyllales</taxon>
        <taxon>Gloeophyllaceae</taxon>
        <taxon>Heliocybe</taxon>
    </lineage>
</organism>
<evidence type="ECO:0000313" key="2">
    <source>
        <dbReference type="EMBL" id="TFK46438.1"/>
    </source>
</evidence>
<evidence type="ECO:0000313" key="3">
    <source>
        <dbReference type="Proteomes" id="UP000305948"/>
    </source>
</evidence>
<proteinExistence type="predicted"/>
<accession>A0A5C3MQT4</accession>
<name>A0A5C3MQT4_9AGAM</name>
<reference evidence="2 3" key="1">
    <citation type="journal article" date="2019" name="Nat. Ecol. Evol.">
        <title>Megaphylogeny resolves global patterns of mushroom evolution.</title>
        <authorList>
            <person name="Varga T."/>
            <person name="Krizsan K."/>
            <person name="Foldi C."/>
            <person name="Dima B."/>
            <person name="Sanchez-Garcia M."/>
            <person name="Sanchez-Ramirez S."/>
            <person name="Szollosi G.J."/>
            <person name="Szarkandi J.G."/>
            <person name="Papp V."/>
            <person name="Albert L."/>
            <person name="Andreopoulos W."/>
            <person name="Angelini C."/>
            <person name="Antonin V."/>
            <person name="Barry K.W."/>
            <person name="Bougher N.L."/>
            <person name="Buchanan P."/>
            <person name="Buyck B."/>
            <person name="Bense V."/>
            <person name="Catcheside P."/>
            <person name="Chovatia M."/>
            <person name="Cooper J."/>
            <person name="Damon W."/>
            <person name="Desjardin D."/>
            <person name="Finy P."/>
            <person name="Geml J."/>
            <person name="Haridas S."/>
            <person name="Hughes K."/>
            <person name="Justo A."/>
            <person name="Karasinski D."/>
            <person name="Kautmanova I."/>
            <person name="Kiss B."/>
            <person name="Kocsube S."/>
            <person name="Kotiranta H."/>
            <person name="LaButti K.M."/>
            <person name="Lechner B.E."/>
            <person name="Liimatainen K."/>
            <person name="Lipzen A."/>
            <person name="Lukacs Z."/>
            <person name="Mihaltcheva S."/>
            <person name="Morgado L.N."/>
            <person name="Niskanen T."/>
            <person name="Noordeloos M.E."/>
            <person name="Ohm R.A."/>
            <person name="Ortiz-Santana B."/>
            <person name="Ovrebo C."/>
            <person name="Racz N."/>
            <person name="Riley R."/>
            <person name="Savchenko A."/>
            <person name="Shiryaev A."/>
            <person name="Soop K."/>
            <person name="Spirin V."/>
            <person name="Szebenyi C."/>
            <person name="Tomsovsky M."/>
            <person name="Tulloss R.E."/>
            <person name="Uehling J."/>
            <person name="Grigoriev I.V."/>
            <person name="Vagvolgyi C."/>
            <person name="Papp T."/>
            <person name="Martin F.M."/>
            <person name="Miettinen O."/>
            <person name="Hibbett D.S."/>
            <person name="Nagy L.G."/>
        </authorList>
    </citation>
    <scope>NUCLEOTIDE SEQUENCE [LARGE SCALE GENOMIC DNA]</scope>
    <source>
        <strain evidence="2 3">OMC1185</strain>
    </source>
</reference>